<evidence type="ECO:0000256" key="3">
    <source>
        <dbReference type="SAM" id="SignalP"/>
    </source>
</evidence>
<dbReference type="PANTHER" id="PTHR35089">
    <property type="entry name" value="CHAPERONE PROTEIN SKP"/>
    <property type="match status" value="1"/>
</dbReference>
<feature type="signal peptide" evidence="3">
    <location>
        <begin position="1"/>
        <end position="24"/>
    </location>
</feature>
<dbReference type="InterPro" id="IPR005632">
    <property type="entry name" value="Chaperone_Skp"/>
</dbReference>
<dbReference type="PANTHER" id="PTHR35089:SF1">
    <property type="entry name" value="CHAPERONE PROTEIN SKP"/>
    <property type="match status" value="1"/>
</dbReference>
<comment type="similarity">
    <text evidence="2">Belongs to the skp family.</text>
</comment>
<protein>
    <submittedName>
        <fullName evidence="4">OmpH family outer membrane protein</fullName>
    </submittedName>
</protein>
<dbReference type="EMBL" id="JBHLXP010000005">
    <property type="protein sequence ID" value="MFC0050427.1"/>
    <property type="molecule type" value="Genomic_DNA"/>
</dbReference>
<dbReference type="Gene3D" id="3.30.910.20">
    <property type="entry name" value="Skp domain"/>
    <property type="match status" value="1"/>
</dbReference>
<comment type="caution">
    <text evidence="4">The sequence shown here is derived from an EMBL/GenBank/DDBJ whole genome shotgun (WGS) entry which is preliminary data.</text>
</comment>
<evidence type="ECO:0000256" key="1">
    <source>
        <dbReference type="ARBA" id="ARBA00022729"/>
    </source>
</evidence>
<evidence type="ECO:0000256" key="2">
    <source>
        <dbReference type="PIRNR" id="PIRNR002094"/>
    </source>
</evidence>
<name>A0ABV6BHZ4_9GAMM</name>
<dbReference type="PIRSF" id="PIRSF002094">
    <property type="entry name" value="OMP26_Skp"/>
    <property type="match status" value="1"/>
</dbReference>
<gene>
    <name evidence="4" type="ORF">ACFFJP_19220</name>
</gene>
<dbReference type="SUPFAM" id="SSF111384">
    <property type="entry name" value="OmpH-like"/>
    <property type="match status" value="1"/>
</dbReference>
<dbReference type="InterPro" id="IPR024930">
    <property type="entry name" value="Skp_dom_sf"/>
</dbReference>
<dbReference type="Proteomes" id="UP001589813">
    <property type="component" value="Unassembled WGS sequence"/>
</dbReference>
<evidence type="ECO:0000313" key="5">
    <source>
        <dbReference type="Proteomes" id="UP001589813"/>
    </source>
</evidence>
<organism evidence="4 5">
    <name type="scientific">Rheinheimera tilapiae</name>
    <dbReference type="NCBI Taxonomy" id="875043"/>
    <lineage>
        <taxon>Bacteria</taxon>
        <taxon>Pseudomonadati</taxon>
        <taxon>Pseudomonadota</taxon>
        <taxon>Gammaproteobacteria</taxon>
        <taxon>Chromatiales</taxon>
        <taxon>Chromatiaceae</taxon>
        <taxon>Rheinheimera</taxon>
    </lineage>
</organism>
<proteinExistence type="inferred from homology"/>
<dbReference type="Pfam" id="PF03938">
    <property type="entry name" value="OmpH"/>
    <property type="match status" value="1"/>
</dbReference>
<dbReference type="RefSeq" id="WP_208932332.1">
    <property type="nucleotide sequence ID" value="NZ_JBHLXP010000005.1"/>
</dbReference>
<keyword evidence="5" id="KW-1185">Reference proteome</keyword>
<reference evidence="4 5" key="1">
    <citation type="submission" date="2024-09" db="EMBL/GenBank/DDBJ databases">
        <authorList>
            <person name="Sun Q."/>
            <person name="Mori K."/>
        </authorList>
    </citation>
    <scope>NUCLEOTIDE SEQUENCE [LARGE SCALE GENOMIC DNA]</scope>
    <source>
        <strain evidence="4 5">KCTC 23315</strain>
    </source>
</reference>
<feature type="chain" id="PRO_5047027221" evidence="3">
    <location>
        <begin position="25"/>
        <end position="171"/>
    </location>
</feature>
<accession>A0ABV6BHZ4</accession>
<sequence length="171" mass="18988">MFKSAFSKTALLVAGVMMAGAVSAKEMKIGFVDVREVFSQLPQAAKLQETMKAEFGGKIAEVQKLEKDIAFNVEKFKRDGSTMSDEQKKKLQEDIGKQQQQYEQLARPLGEQIRARETEERNKLQALIKSAIDQIAAKDQYDLVLNAEAAVYAKPEYNISAAVVAQVSKAK</sequence>
<evidence type="ECO:0000313" key="4">
    <source>
        <dbReference type="EMBL" id="MFC0050427.1"/>
    </source>
</evidence>
<keyword evidence="1 3" id="KW-0732">Signal</keyword>
<dbReference type="SMART" id="SM00935">
    <property type="entry name" value="OmpH"/>
    <property type="match status" value="1"/>
</dbReference>